<dbReference type="EMBL" id="CP144913">
    <property type="protein sequence ID" value="WXB75420.1"/>
    <property type="molecule type" value="Genomic_DNA"/>
</dbReference>
<dbReference type="Proteomes" id="UP001382727">
    <property type="component" value="Chromosome"/>
</dbReference>
<evidence type="ECO:0000313" key="2">
    <source>
        <dbReference type="Proteomes" id="UP001382727"/>
    </source>
</evidence>
<sequence length="205" mass="21214">MTQETALGPLDFFLIEFPEHAATSHVATELSAVLDRGLIRLLDVAAVRKDDSGRATRADLSEVNPGLNGFEAFAGAQSGLFDTSDLDQAGEALAPGMSGLLIAIENTWAGGLVTAVDAAGGRVAASEPSCSWTPWTQWSPQADRPIDPPPPIHQEDTMPGLLRGVARTAVIAGTASAVNGRVQRRQAAHFAAPGRTGLPAGGRAA</sequence>
<dbReference type="Pfam" id="PF19850">
    <property type="entry name" value="DUF6325"/>
    <property type="match status" value="1"/>
</dbReference>
<keyword evidence="2" id="KW-1185">Reference proteome</keyword>
<evidence type="ECO:0000313" key="1">
    <source>
        <dbReference type="EMBL" id="WXB75420.1"/>
    </source>
</evidence>
<dbReference type="RefSeq" id="WP_338748134.1">
    <property type="nucleotide sequence ID" value="NZ_CP144913.1"/>
</dbReference>
<protein>
    <submittedName>
        <fullName evidence="1">DUF6325 family protein</fullName>
    </submittedName>
</protein>
<gene>
    <name evidence="1" type="ORF">V1351_10705</name>
</gene>
<organism evidence="1 2">
    <name type="scientific">Janibacter alittae</name>
    <dbReference type="NCBI Taxonomy" id="3115209"/>
    <lineage>
        <taxon>Bacteria</taxon>
        <taxon>Bacillati</taxon>
        <taxon>Actinomycetota</taxon>
        <taxon>Actinomycetes</taxon>
        <taxon>Micrococcales</taxon>
        <taxon>Intrasporangiaceae</taxon>
        <taxon>Janibacter</taxon>
    </lineage>
</organism>
<accession>A0ABZ2MEE6</accession>
<name>A0ABZ2MEE6_9MICO</name>
<dbReference type="InterPro" id="IPR046288">
    <property type="entry name" value="DUF6325"/>
</dbReference>
<proteinExistence type="predicted"/>
<reference evidence="1 2" key="1">
    <citation type="submission" date="2024-02" db="EMBL/GenBank/DDBJ databases">
        <title>Janibacter sp. nov., isolated from gut of marine sandworm.</title>
        <authorList>
            <person name="Kim B."/>
            <person name="Jun M.O."/>
            <person name="Shin N.-R."/>
        </authorList>
    </citation>
    <scope>NUCLEOTIDE SEQUENCE [LARGE SCALE GENOMIC DNA]</scope>
    <source>
        <strain evidence="1 2">A1S7</strain>
    </source>
</reference>